<dbReference type="OrthoDB" id="10282009at2759"/>
<feature type="compositionally biased region" description="Basic and acidic residues" evidence="1">
    <location>
        <begin position="45"/>
        <end position="56"/>
    </location>
</feature>
<reference evidence="2" key="1">
    <citation type="submission" date="2022-11" db="EMBL/GenBank/DDBJ databases">
        <authorList>
            <person name="Petersen C."/>
        </authorList>
    </citation>
    <scope>NUCLEOTIDE SEQUENCE</scope>
    <source>
        <strain evidence="2">IBT 30069</strain>
    </source>
</reference>
<feature type="region of interest" description="Disordered" evidence="1">
    <location>
        <begin position="1"/>
        <end position="76"/>
    </location>
</feature>
<name>A0A9W9GD96_9EURO</name>
<feature type="compositionally biased region" description="Polar residues" evidence="1">
    <location>
        <begin position="1"/>
        <end position="15"/>
    </location>
</feature>
<comment type="caution">
    <text evidence="2">The sequence shown here is derived from an EMBL/GenBank/DDBJ whole genome shotgun (WGS) entry which is preliminary data.</text>
</comment>
<gene>
    <name evidence="2" type="ORF">N7456_001106</name>
</gene>
<evidence type="ECO:0000313" key="2">
    <source>
        <dbReference type="EMBL" id="KAJ5116758.1"/>
    </source>
</evidence>
<dbReference type="Proteomes" id="UP001149165">
    <property type="component" value="Unassembled WGS sequence"/>
</dbReference>
<keyword evidence="3" id="KW-1185">Reference proteome</keyword>
<evidence type="ECO:0000256" key="1">
    <source>
        <dbReference type="SAM" id="MobiDB-lite"/>
    </source>
</evidence>
<accession>A0A9W9GD96</accession>
<proteinExistence type="predicted"/>
<evidence type="ECO:0000313" key="3">
    <source>
        <dbReference type="Proteomes" id="UP001149165"/>
    </source>
</evidence>
<reference evidence="2" key="2">
    <citation type="journal article" date="2023" name="IMA Fungus">
        <title>Comparative genomic study of the Penicillium genus elucidates a diverse pangenome and 15 lateral gene transfer events.</title>
        <authorList>
            <person name="Petersen C."/>
            <person name="Sorensen T."/>
            <person name="Nielsen M.R."/>
            <person name="Sondergaard T.E."/>
            <person name="Sorensen J.L."/>
            <person name="Fitzpatrick D.A."/>
            <person name="Frisvad J.C."/>
            <person name="Nielsen K.L."/>
        </authorList>
    </citation>
    <scope>NUCLEOTIDE SEQUENCE</scope>
    <source>
        <strain evidence="2">IBT 30069</strain>
    </source>
</reference>
<protein>
    <submittedName>
        <fullName evidence="2">Uncharacterized protein</fullName>
    </submittedName>
</protein>
<sequence>MGRNKSSNSQSSWQTTDDEVPPTIPAEAAQQFEAEISHFSDSLSDEERQIGDDKPTLKGYVPSANTNTHTGSPPLGLGAYEIAILENVGF</sequence>
<dbReference type="AlphaFoldDB" id="A0A9W9GD96"/>
<organism evidence="2 3">
    <name type="scientific">Penicillium angulare</name>
    <dbReference type="NCBI Taxonomy" id="116970"/>
    <lineage>
        <taxon>Eukaryota</taxon>
        <taxon>Fungi</taxon>
        <taxon>Dikarya</taxon>
        <taxon>Ascomycota</taxon>
        <taxon>Pezizomycotina</taxon>
        <taxon>Eurotiomycetes</taxon>
        <taxon>Eurotiomycetidae</taxon>
        <taxon>Eurotiales</taxon>
        <taxon>Aspergillaceae</taxon>
        <taxon>Penicillium</taxon>
    </lineage>
</organism>
<dbReference type="EMBL" id="JAPQKH010000001">
    <property type="protein sequence ID" value="KAJ5116758.1"/>
    <property type="molecule type" value="Genomic_DNA"/>
</dbReference>